<protein>
    <recommendedName>
        <fullName evidence="4">hydroxyethylthiazole kinase</fullName>
        <ecNumber evidence="4">2.7.1.50</ecNumber>
    </recommendedName>
</protein>
<keyword evidence="10" id="KW-0460">Magnesium</keyword>
<dbReference type="Gene3D" id="3.40.1190.20">
    <property type="match status" value="1"/>
</dbReference>
<dbReference type="InterPro" id="IPR000417">
    <property type="entry name" value="Hyethyz_kinase"/>
</dbReference>
<evidence type="ECO:0000256" key="6">
    <source>
        <dbReference type="ARBA" id="ARBA00022723"/>
    </source>
</evidence>
<dbReference type="PRINTS" id="PR01099">
    <property type="entry name" value="HYETHTZKNASE"/>
</dbReference>
<name>A0AAP4B6W3_9FIRM</name>
<dbReference type="InterPro" id="IPR029056">
    <property type="entry name" value="Ribokinase-like"/>
</dbReference>
<evidence type="ECO:0000256" key="2">
    <source>
        <dbReference type="ARBA" id="ARBA00001946"/>
    </source>
</evidence>
<evidence type="ECO:0000256" key="3">
    <source>
        <dbReference type="ARBA" id="ARBA00004868"/>
    </source>
</evidence>
<keyword evidence="13" id="KW-1185">Reference proteome</keyword>
<dbReference type="GO" id="GO:0000287">
    <property type="term" value="F:magnesium ion binding"/>
    <property type="evidence" value="ECO:0007669"/>
    <property type="project" value="InterPro"/>
</dbReference>
<accession>A0AAP4B6W3</accession>
<dbReference type="Proteomes" id="UP001300383">
    <property type="component" value="Unassembled WGS sequence"/>
</dbReference>
<evidence type="ECO:0000256" key="5">
    <source>
        <dbReference type="ARBA" id="ARBA00022679"/>
    </source>
</evidence>
<sequence>MTQTVFIDDILSLTRTLPRERPLVHMIPNGVSAAFCADVMSAAGARPIMASSPLEAAEITSHAAALAANMGQPSEEKEKALFASLSAAAEQGLPAVFDPVGAGASEYRRCTAQKLVAIPWTGIIKGNAAELHTLLTGSLVHQGVDSAGFSAEALALPTNGLLYGPADRVIAVTGSVDRILCRRQTDSDPAHILEARLVHAEKNPYTIVGTGCAAGALCACFAAVTDDRFLAALTALSLSAFAQSQAADCFARASASKSPSMGYGTFKELVLNAFSEGDCSVFQNWLEQHLIIITGETT</sequence>
<evidence type="ECO:0000256" key="4">
    <source>
        <dbReference type="ARBA" id="ARBA00012129"/>
    </source>
</evidence>
<dbReference type="Pfam" id="PF02110">
    <property type="entry name" value="HK"/>
    <property type="match status" value="1"/>
</dbReference>
<dbReference type="GO" id="GO:0009228">
    <property type="term" value="P:thiamine biosynthetic process"/>
    <property type="evidence" value="ECO:0007669"/>
    <property type="project" value="UniProtKB-KW"/>
</dbReference>
<keyword evidence="8 12" id="KW-0418">Kinase</keyword>
<keyword evidence="5 12" id="KW-0808">Transferase</keyword>
<dbReference type="AlphaFoldDB" id="A0AAP4B6W3"/>
<comment type="cofactor">
    <cofactor evidence="2">
        <name>Mg(2+)</name>
        <dbReference type="ChEBI" id="CHEBI:18420"/>
    </cofactor>
</comment>
<comment type="pathway">
    <text evidence="3">Cofactor biosynthesis; thiamine diphosphate biosynthesis; 4-methyl-5-(2-phosphoethyl)-thiazole from 5-(2-hydroxyethyl)-4-methylthiazole: step 1/1.</text>
</comment>
<evidence type="ECO:0000256" key="9">
    <source>
        <dbReference type="ARBA" id="ARBA00022840"/>
    </source>
</evidence>
<dbReference type="RefSeq" id="WP_283229415.1">
    <property type="nucleotide sequence ID" value="NZ_JASGBQ010000001.1"/>
</dbReference>
<keyword evidence="6" id="KW-0479">Metal-binding</keyword>
<evidence type="ECO:0000256" key="1">
    <source>
        <dbReference type="ARBA" id="ARBA00001771"/>
    </source>
</evidence>
<evidence type="ECO:0000256" key="8">
    <source>
        <dbReference type="ARBA" id="ARBA00022777"/>
    </source>
</evidence>
<comment type="catalytic activity">
    <reaction evidence="1">
        <text>5-(2-hydroxyethyl)-4-methylthiazole + ATP = 4-methyl-5-(2-phosphooxyethyl)-thiazole + ADP + H(+)</text>
        <dbReference type="Rhea" id="RHEA:24212"/>
        <dbReference type="ChEBI" id="CHEBI:15378"/>
        <dbReference type="ChEBI" id="CHEBI:17957"/>
        <dbReference type="ChEBI" id="CHEBI:30616"/>
        <dbReference type="ChEBI" id="CHEBI:58296"/>
        <dbReference type="ChEBI" id="CHEBI:456216"/>
        <dbReference type="EC" id="2.7.1.50"/>
    </reaction>
</comment>
<dbReference type="EMBL" id="JASGBQ010000001">
    <property type="protein sequence ID" value="MDI9240899.1"/>
    <property type="molecule type" value="Genomic_DNA"/>
</dbReference>
<dbReference type="PIRSF" id="PIRSF000513">
    <property type="entry name" value="Thz_kinase"/>
    <property type="match status" value="1"/>
</dbReference>
<keyword evidence="11" id="KW-0784">Thiamine biosynthesis</keyword>
<keyword evidence="7" id="KW-0547">Nucleotide-binding</keyword>
<comment type="caution">
    <text evidence="12">The sequence shown here is derived from an EMBL/GenBank/DDBJ whole genome shotgun (WGS) entry which is preliminary data.</text>
</comment>
<evidence type="ECO:0000256" key="10">
    <source>
        <dbReference type="ARBA" id="ARBA00022842"/>
    </source>
</evidence>
<dbReference type="GO" id="GO:0005524">
    <property type="term" value="F:ATP binding"/>
    <property type="evidence" value="ECO:0007669"/>
    <property type="project" value="UniProtKB-KW"/>
</dbReference>
<evidence type="ECO:0000256" key="11">
    <source>
        <dbReference type="ARBA" id="ARBA00022977"/>
    </source>
</evidence>
<dbReference type="SUPFAM" id="SSF53613">
    <property type="entry name" value="Ribokinase-like"/>
    <property type="match status" value="1"/>
</dbReference>
<dbReference type="EC" id="2.7.1.50" evidence="4"/>
<evidence type="ECO:0000256" key="7">
    <source>
        <dbReference type="ARBA" id="ARBA00022741"/>
    </source>
</evidence>
<organism evidence="12 13">
    <name type="scientific">Fusibacillus kribbianus</name>
    <dbReference type="NCBI Taxonomy" id="3044208"/>
    <lineage>
        <taxon>Bacteria</taxon>
        <taxon>Bacillati</taxon>
        <taxon>Bacillota</taxon>
        <taxon>Clostridia</taxon>
        <taxon>Lachnospirales</taxon>
        <taxon>Lachnospiraceae</taxon>
        <taxon>Fusibacillus</taxon>
    </lineage>
</organism>
<dbReference type="GO" id="GO:0004417">
    <property type="term" value="F:hydroxyethylthiazole kinase activity"/>
    <property type="evidence" value="ECO:0007669"/>
    <property type="project" value="UniProtKB-EC"/>
</dbReference>
<evidence type="ECO:0000313" key="12">
    <source>
        <dbReference type="EMBL" id="MDI9240899.1"/>
    </source>
</evidence>
<keyword evidence="9" id="KW-0067">ATP-binding</keyword>
<evidence type="ECO:0000313" key="13">
    <source>
        <dbReference type="Proteomes" id="UP001300383"/>
    </source>
</evidence>
<gene>
    <name evidence="12" type="ORF">QJ036_00190</name>
</gene>
<proteinExistence type="predicted"/>
<reference evidence="12 13" key="1">
    <citation type="submission" date="2023-05" db="EMBL/GenBank/DDBJ databases">
        <title>[ruminococcus] sp. nov., isolated from a pig farm feces dump.</title>
        <authorList>
            <person name="Chang Y.-H."/>
        </authorList>
    </citation>
    <scope>NUCLEOTIDE SEQUENCE [LARGE SCALE GENOMIC DNA]</scope>
    <source>
        <strain evidence="12 13">YH-rum2234</strain>
    </source>
</reference>